<dbReference type="InterPro" id="IPR003838">
    <property type="entry name" value="ABC3_permease_C"/>
</dbReference>
<evidence type="ECO:0000256" key="2">
    <source>
        <dbReference type="ARBA" id="ARBA00022475"/>
    </source>
</evidence>
<keyword evidence="4 6" id="KW-1133">Transmembrane helix</keyword>
<keyword evidence="5 6" id="KW-0472">Membrane</keyword>
<dbReference type="PANTHER" id="PTHR30572:SF18">
    <property type="entry name" value="ABC-TYPE MACROLIDE FAMILY EXPORT SYSTEM PERMEASE COMPONENT 2"/>
    <property type="match status" value="1"/>
</dbReference>
<evidence type="ECO:0000313" key="8">
    <source>
        <dbReference type="EMBL" id="QEC73379.1"/>
    </source>
</evidence>
<evidence type="ECO:0000256" key="3">
    <source>
        <dbReference type="ARBA" id="ARBA00022692"/>
    </source>
</evidence>
<organism evidence="8 9">
    <name type="scientific">Arachidicoccus ginsenosidivorans</name>
    <dbReference type="NCBI Taxonomy" id="496057"/>
    <lineage>
        <taxon>Bacteria</taxon>
        <taxon>Pseudomonadati</taxon>
        <taxon>Bacteroidota</taxon>
        <taxon>Chitinophagia</taxon>
        <taxon>Chitinophagales</taxon>
        <taxon>Chitinophagaceae</taxon>
        <taxon>Arachidicoccus</taxon>
    </lineage>
</organism>
<dbReference type="Proteomes" id="UP000321291">
    <property type="component" value="Chromosome"/>
</dbReference>
<dbReference type="AlphaFoldDB" id="A0A5B8VPK5"/>
<feature type="transmembrane region" description="Helical" evidence="6">
    <location>
        <begin position="76"/>
        <end position="98"/>
    </location>
</feature>
<dbReference type="PANTHER" id="PTHR30572">
    <property type="entry name" value="MEMBRANE COMPONENT OF TRANSPORTER-RELATED"/>
    <property type="match status" value="1"/>
</dbReference>
<dbReference type="EMBL" id="CP042434">
    <property type="protein sequence ID" value="QEC73379.1"/>
    <property type="molecule type" value="Genomic_DNA"/>
</dbReference>
<feature type="transmembrane region" description="Helical" evidence="6">
    <location>
        <begin position="32"/>
        <end position="56"/>
    </location>
</feature>
<keyword evidence="3 6" id="KW-0812">Transmembrane</keyword>
<keyword evidence="2" id="KW-1003">Cell membrane</keyword>
<evidence type="ECO:0000256" key="1">
    <source>
        <dbReference type="ARBA" id="ARBA00004651"/>
    </source>
</evidence>
<evidence type="ECO:0000256" key="5">
    <source>
        <dbReference type="ARBA" id="ARBA00023136"/>
    </source>
</evidence>
<name>A0A5B8VPK5_9BACT</name>
<keyword evidence="9" id="KW-1185">Reference proteome</keyword>
<reference evidence="8 9" key="1">
    <citation type="journal article" date="2017" name="Int. J. Syst. Evol. Microbiol.">
        <title>Arachidicoccus ginsenosidivorans sp. nov., with ginsenoside-converting activity isolated from ginseng cultivating soil.</title>
        <authorList>
            <person name="Siddiqi M.Z."/>
            <person name="Aslam Z."/>
            <person name="Im W.T."/>
        </authorList>
    </citation>
    <scope>NUCLEOTIDE SEQUENCE [LARGE SCALE GENOMIC DNA]</scope>
    <source>
        <strain evidence="8 9">Gsoil 809</strain>
    </source>
</reference>
<evidence type="ECO:0000313" key="9">
    <source>
        <dbReference type="Proteomes" id="UP000321291"/>
    </source>
</evidence>
<feature type="domain" description="ABC3 transporter permease C-terminal" evidence="7">
    <location>
        <begin position="34"/>
        <end position="148"/>
    </location>
</feature>
<evidence type="ECO:0000256" key="4">
    <source>
        <dbReference type="ARBA" id="ARBA00022989"/>
    </source>
</evidence>
<evidence type="ECO:0000259" key="7">
    <source>
        <dbReference type="Pfam" id="PF02687"/>
    </source>
</evidence>
<gene>
    <name evidence="8" type="ORF">FSB73_18635</name>
</gene>
<comment type="subcellular location">
    <subcellularLocation>
        <location evidence="1">Cell membrane</location>
        <topology evidence="1">Multi-pass membrane protein</topology>
    </subcellularLocation>
</comment>
<dbReference type="OrthoDB" id="1451596at2"/>
<evidence type="ECO:0000256" key="6">
    <source>
        <dbReference type="SAM" id="Phobius"/>
    </source>
</evidence>
<feature type="transmembrane region" description="Helical" evidence="6">
    <location>
        <begin position="118"/>
        <end position="138"/>
    </location>
</feature>
<sequence length="155" mass="17551">MEDFFPKSAFDYSFVDERIAKLYDTETRLTKLFNIFALLAIMITCSGLFSLVSLMVRKRTKEIGIRKVMGATVSNIVLLISKEFVGLVILSFFVAMPFAYYALNRWLQNYAYKTQLSWWLFALAGSLALLIAFISISFKSVSAAKANPVASLRDE</sequence>
<dbReference type="RefSeq" id="WP_146785645.1">
    <property type="nucleotide sequence ID" value="NZ_CP042434.1"/>
</dbReference>
<dbReference type="InterPro" id="IPR050250">
    <property type="entry name" value="Macrolide_Exporter_MacB"/>
</dbReference>
<dbReference type="GO" id="GO:0022857">
    <property type="term" value="F:transmembrane transporter activity"/>
    <property type="evidence" value="ECO:0007669"/>
    <property type="project" value="TreeGrafter"/>
</dbReference>
<accession>A0A5B8VPK5</accession>
<dbReference type="GO" id="GO:0005886">
    <property type="term" value="C:plasma membrane"/>
    <property type="evidence" value="ECO:0007669"/>
    <property type="project" value="UniProtKB-SubCell"/>
</dbReference>
<proteinExistence type="predicted"/>
<dbReference type="KEGG" id="agi:FSB73_18635"/>
<dbReference type="Pfam" id="PF02687">
    <property type="entry name" value="FtsX"/>
    <property type="match status" value="1"/>
</dbReference>
<protein>
    <submittedName>
        <fullName evidence="8">FtsX-like permease family protein</fullName>
    </submittedName>
</protein>